<dbReference type="InterPro" id="IPR036736">
    <property type="entry name" value="ACP-like_sf"/>
</dbReference>
<dbReference type="Pfam" id="PF07993">
    <property type="entry name" value="NAD_binding_4"/>
    <property type="match status" value="1"/>
</dbReference>
<dbReference type="InterPro" id="IPR036291">
    <property type="entry name" value="NAD(P)-bd_dom_sf"/>
</dbReference>
<reference evidence="5 6" key="1">
    <citation type="submission" date="2018-05" db="EMBL/GenBank/DDBJ databases">
        <title>Draft genome sequence of Scytalidium lignicola DSM 105466, a ubiquitous saprotrophic fungus.</title>
        <authorList>
            <person name="Buettner E."/>
            <person name="Gebauer A.M."/>
            <person name="Hofrichter M."/>
            <person name="Liers C."/>
            <person name="Kellner H."/>
        </authorList>
    </citation>
    <scope>NUCLEOTIDE SEQUENCE [LARGE SCALE GENOMIC DNA]</scope>
    <source>
        <strain evidence="5 6">DSM 105466</strain>
    </source>
</reference>
<dbReference type="SUPFAM" id="SSF56801">
    <property type="entry name" value="Acetyl-CoA synthetase-like"/>
    <property type="match status" value="1"/>
</dbReference>
<evidence type="ECO:0000256" key="2">
    <source>
        <dbReference type="ARBA" id="ARBA00022553"/>
    </source>
</evidence>
<dbReference type="SMART" id="SM00823">
    <property type="entry name" value="PKS_PP"/>
    <property type="match status" value="1"/>
</dbReference>
<dbReference type="PANTHER" id="PTHR43439:SF2">
    <property type="entry name" value="ENZYME, PUTATIVE (JCVI)-RELATED"/>
    <property type="match status" value="1"/>
</dbReference>
<dbReference type="InterPro" id="IPR020806">
    <property type="entry name" value="PKS_PP-bd"/>
</dbReference>
<dbReference type="Gene3D" id="3.40.50.720">
    <property type="entry name" value="NAD(P)-binding Rossmann-like Domain"/>
    <property type="match status" value="2"/>
</dbReference>
<keyword evidence="2" id="KW-0597">Phosphoprotein</keyword>
<dbReference type="EMBL" id="NCSJ02000042">
    <property type="protein sequence ID" value="RFU33078.1"/>
    <property type="molecule type" value="Genomic_DNA"/>
</dbReference>
<dbReference type="STRING" id="5539.A0A3E2HI23"/>
<dbReference type="InterPro" id="IPR020845">
    <property type="entry name" value="AMP-binding_CS"/>
</dbReference>
<keyword evidence="6" id="KW-1185">Reference proteome</keyword>
<dbReference type="InterPro" id="IPR042099">
    <property type="entry name" value="ANL_N_sf"/>
</dbReference>
<dbReference type="PROSITE" id="PS50075">
    <property type="entry name" value="CARRIER"/>
    <property type="match status" value="1"/>
</dbReference>
<feature type="non-terminal residue" evidence="5">
    <location>
        <position position="1085"/>
    </location>
</feature>
<proteinExistence type="predicted"/>
<dbReference type="Pfam" id="PF23562">
    <property type="entry name" value="AMP-binding_C_3"/>
    <property type="match status" value="1"/>
</dbReference>
<evidence type="ECO:0000256" key="3">
    <source>
        <dbReference type="SAM" id="MobiDB-lite"/>
    </source>
</evidence>
<dbReference type="Proteomes" id="UP000258309">
    <property type="component" value="Unassembled WGS sequence"/>
</dbReference>
<sequence>MTQQNGGHLPRPAHNGLHNGIQNGTRMPPDSCRTIDELLRTQASYASSQPVVFYPPSNVNYVGYSTLQLDTYAFRAAKLYIPDIPARKSSSEEPIVVGLLGVSNFDYIITLLALTKLGHTVLLLSPRLTKPVYQKLLKDTNAKHVIFQPTFREKICDAPGVVSIPIINQVAYDQPISQYQDTNLTPAFDMSVESKNTAWIFHSSGSTGLPKPVRLTQRGALANYQRNIKKLSLRCFSTLPLFHTHGVGSLFRAILTDHPVYFYNASLPLTKDHLIQILESHDFELFSAVPYALKILSESTKGVELLMQLELVTFGGSPCPDALGDMLVDKGVNLVSRYGMSETGPLMMSTRPKGDKHWNYLRPTTESEPYLSFEPRGGELYELVILDGLPSKAMSNRDDGSYATKDLFMKHPTLNAWKYCGRNDDVIVLENGEKVNPIDVEGVVTQNELVATAVVFGTGRPYPGMLIIPASDLPQKVLIDQLWPEIEAAQVMTPEYAKISKEMVVILPQGTLYPKTDKDTVIRKAFYNQFSEEIAQFYSTSYLEEGVSLTATEMRDLILSEASKILSPVQITEDSDFFELGMDSLQASRLRSFLARKINFNGRSLDFNIVFDQPTVRSLTEYLYSIHRGLEVELQPDNNQISSLIAKYSRFKQHVPRVRTCEGQHVVLTGATGSLGAHLLATLVQSNDLMETVLQRLAFFSSVGTVLRTQDEKTIPEALPTHFSNAQPTGYGQSKLVTEHICMNAVAQVGIPVYVLRIGQIIGDTSHGIWNSSEAIPLMMQTATTINALPSIDEDLRWMAVDIVAQAAIEISNSGVAAGVFNIVNPHTIHWNQILLYLQQAGLKFDVCDPLTWLKLLQASNDPVANPPLKLLNHFKRRFDTFTTANRAVEFETQKSQRWSKTLSKVQAPDQALITKMIRQFTMTSWNLPLQPPQPQLRSVIAFSGSASILIGSSELVTIDVVASLVSTRLGIPVSDSLAVGFDKNVNGVVPLDVNGNTKELTNLNGSIPSPPSTGSPALTIVGREAIRNIPSCRIRFLVITAGDEIEKSGISATEDGSIDIVYLDTTANTRSLVEEAVFWARDFL</sequence>
<evidence type="ECO:0000313" key="6">
    <source>
        <dbReference type="Proteomes" id="UP000258309"/>
    </source>
</evidence>
<dbReference type="Pfam" id="PF00550">
    <property type="entry name" value="PP-binding"/>
    <property type="match status" value="1"/>
</dbReference>
<gene>
    <name evidence="5" type="ORF">B7463_g3281</name>
</gene>
<dbReference type="InterPro" id="IPR013120">
    <property type="entry name" value="FAR_NAD-bd"/>
</dbReference>
<dbReference type="InterPro" id="IPR000873">
    <property type="entry name" value="AMP-dep_synth/lig_dom"/>
</dbReference>
<dbReference type="PROSITE" id="PS00455">
    <property type="entry name" value="AMP_BINDING"/>
    <property type="match status" value="1"/>
</dbReference>
<dbReference type="Gene3D" id="3.40.50.12780">
    <property type="entry name" value="N-terminal domain of ligase-like"/>
    <property type="match status" value="1"/>
</dbReference>
<keyword evidence="1" id="KW-0596">Phosphopantetheine</keyword>
<dbReference type="AlphaFoldDB" id="A0A3E2HI23"/>
<dbReference type="Gene3D" id="1.10.1200.10">
    <property type="entry name" value="ACP-like"/>
    <property type="match status" value="1"/>
</dbReference>
<dbReference type="OrthoDB" id="429813at2759"/>
<dbReference type="InterPro" id="IPR051414">
    <property type="entry name" value="Adenylate-forming_Reductase"/>
</dbReference>
<dbReference type="OMA" id="QNMGYAQ"/>
<dbReference type="GO" id="GO:0031177">
    <property type="term" value="F:phosphopantetheine binding"/>
    <property type="evidence" value="ECO:0007669"/>
    <property type="project" value="InterPro"/>
</dbReference>
<name>A0A3E2HI23_SCYLI</name>
<feature type="region of interest" description="Disordered" evidence="3">
    <location>
        <begin position="1"/>
        <end position="31"/>
    </location>
</feature>
<evidence type="ECO:0000259" key="4">
    <source>
        <dbReference type="PROSITE" id="PS50075"/>
    </source>
</evidence>
<dbReference type="Pfam" id="PF00501">
    <property type="entry name" value="AMP-binding"/>
    <property type="match status" value="1"/>
</dbReference>
<evidence type="ECO:0000256" key="1">
    <source>
        <dbReference type="ARBA" id="ARBA00022450"/>
    </source>
</evidence>
<dbReference type="SUPFAM" id="SSF51735">
    <property type="entry name" value="NAD(P)-binding Rossmann-fold domains"/>
    <property type="match status" value="1"/>
</dbReference>
<comment type="caution">
    <text evidence="5">The sequence shown here is derived from an EMBL/GenBank/DDBJ whole genome shotgun (WGS) entry which is preliminary data.</text>
</comment>
<dbReference type="InterPro" id="IPR009081">
    <property type="entry name" value="PP-bd_ACP"/>
</dbReference>
<feature type="non-terminal residue" evidence="5">
    <location>
        <position position="1"/>
    </location>
</feature>
<dbReference type="PANTHER" id="PTHR43439">
    <property type="entry name" value="PHENYLACETATE-COENZYME A LIGASE"/>
    <property type="match status" value="1"/>
</dbReference>
<feature type="domain" description="Carrier" evidence="4">
    <location>
        <begin position="549"/>
        <end position="627"/>
    </location>
</feature>
<accession>A0A3E2HI23</accession>
<organism evidence="5 6">
    <name type="scientific">Scytalidium lignicola</name>
    <name type="common">Hyphomycete</name>
    <dbReference type="NCBI Taxonomy" id="5539"/>
    <lineage>
        <taxon>Eukaryota</taxon>
        <taxon>Fungi</taxon>
        <taxon>Dikarya</taxon>
        <taxon>Ascomycota</taxon>
        <taxon>Pezizomycotina</taxon>
        <taxon>Leotiomycetes</taxon>
        <taxon>Leotiomycetes incertae sedis</taxon>
        <taxon>Scytalidium</taxon>
    </lineage>
</organism>
<protein>
    <recommendedName>
        <fullName evidence="4">Carrier domain-containing protein</fullName>
    </recommendedName>
</protein>
<evidence type="ECO:0000313" key="5">
    <source>
        <dbReference type="EMBL" id="RFU33078.1"/>
    </source>
</evidence>
<dbReference type="SUPFAM" id="SSF47336">
    <property type="entry name" value="ACP-like"/>
    <property type="match status" value="1"/>
</dbReference>